<dbReference type="EMBL" id="JACHXA010000001">
    <property type="protein sequence ID" value="MBB3063977.1"/>
    <property type="molecule type" value="Genomic_DNA"/>
</dbReference>
<evidence type="ECO:0000256" key="2">
    <source>
        <dbReference type="ARBA" id="ARBA00022801"/>
    </source>
</evidence>
<keyword evidence="4" id="KW-0067">ATP-binding</keyword>
<comment type="caution">
    <text evidence="7">The sequence shown here is derived from an EMBL/GenBank/DDBJ whole genome shotgun (WGS) entry which is preliminary data.</text>
</comment>
<dbReference type="GO" id="GO:0016787">
    <property type="term" value="F:hydrolase activity"/>
    <property type="evidence" value="ECO:0007669"/>
    <property type="project" value="UniProtKB-KW"/>
</dbReference>
<dbReference type="Gene3D" id="3.40.50.300">
    <property type="entry name" value="P-loop containing nucleotide triphosphate hydrolases"/>
    <property type="match status" value="2"/>
</dbReference>
<keyword evidence="2 7" id="KW-0378">Hydrolase</keyword>
<dbReference type="PANTHER" id="PTHR12131">
    <property type="entry name" value="ATP-DEPENDENT RNA AND DNA HELICASE"/>
    <property type="match status" value="1"/>
</dbReference>
<dbReference type="SMART" id="SM00490">
    <property type="entry name" value="HELICc"/>
    <property type="match status" value="1"/>
</dbReference>
<evidence type="ECO:0000256" key="5">
    <source>
        <dbReference type="SAM" id="MobiDB-lite"/>
    </source>
</evidence>
<protein>
    <submittedName>
        <fullName evidence="7">ATP-dependent RNA helicase SUPV3L1/SUV3</fullName>
        <ecNumber evidence="7">3.6.4.13</ecNumber>
    </submittedName>
</protein>
<gene>
    <name evidence="7" type="ORF">FHR98_000242</name>
</gene>
<feature type="compositionally biased region" description="Basic residues" evidence="5">
    <location>
        <begin position="810"/>
        <end position="821"/>
    </location>
</feature>
<name>A0A839SM50_9PROT</name>
<proteinExistence type="predicted"/>
<evidence type="ECO:0000313" key="7">
    <source>
        <dbReference type="EMBL" id="MBB3063977.1"/>
    </source>
</evidence>
<dbReference type="InterPro" id="IPR055206">
    <property type="entry name" value="DEXQc_SUV3"/>
</dbReference>
<dbReference type="PROSITE" id="PS51194">
    <property type="entry name" value="HELICASE_CTER"/>
    <property type="match status" value="1"/>
</dbReference>
<dbReference type="AlphaFoldDB" id="A0A839SM50"/>
<organism evidence="7 8">
    <name type="scientific">Limibacillus halophilus</name>
    <dbReference type="NCBI Taxonomy" id="1579333"/>
    <lineage>
        <taxon>Bacteria</taxon>
        <taxon>Pseudomonadati</taxon>
        <taxon>Pseudomonadota</taxon>
        <taxon>Alphaproteobacteria</taxon>
        <taxon>Rhodospirillales</taxon>
        <taxon>Rhodovibrionaceae</taxon>
        <taxon>Limibacillus</taxon>
    </lineage>
</organism>
<keyword evidence="1" id="KW-0547">Nucleotide-binding</keyword>
<feature type="region of interest" description="Disordered" evidence="5">
    <location>
        <begin position="1"/>
        <end position="22"/>
    </location>
</feature>
<dbReference type="Pfam" id="PF22527">
    <property type="entry name" value="DEXQc_Suv3"/>
    <property type="match status" value="1"/>
</dbReference>
<evidence type="ECO:0000256" key="1">
    <source>
        <dbReference type="ARBA" id="ARBA00022741"/>
    </source>
</evidence>
<dbReference type="GO" id="GO:0003724">
    <property type="term" value="F:RNA helicase activity"/>
    <property type="evidence" value="ECO:0007669"/>
    <property type="project" value="UniProtKB-EC"/>
</dbReference>
<dbReference type="EC" id="3.6.4.13" evidence="7"/>
<feature type="domain" description="Helicase C-terminal" evidence="6">
    <location>
        <begin position="163"/>
        <end position="316"/>
    </location>
</feature>
<dbReference type="Pfam" id="PF00271">
    <property type="entry name" value="Helicase_C"/>
    <property type="match status" value="1"/>
</dbReference>
<dbReference type="PANTHER" id="PTHR12131:SF1">
    <property type="entry name" value="ATP-DEPENDENT RNA HELICASE SUPV3L1, MITOCHONDRIAL-RELATED"/>
    <property type="match status" value="1"/>
</dbReference>
<keyword evidence="8" id="KW-1185">Reference proteome</keyword>
<evidence type="ECO:0000256" key="3">
    <source>
        <dbReference type="ARBA" id="ARBA00022806"/>
    </source>
</evidence>
<reference evidence="7 8" key="1">
    <citation type="submission" date="2020-08" db="EMBL/GenBank/DDBJ databases">
        <title>Genomic Encyclopedia of Type Strains, Phase III (KMG-III): the genomes of soil and plant-associated and newly described type strains.</title>
        <authorList>
            <person name="Whitman W."/>
        </authorList>
    </citation>
    <scope>NUCLEOTIDE SEQUENCE [LARGE SCALE GENOMIC DNA]</scope>
    <source>
        <strain evidence="7 8">CECT 8803</strain>
    </source>
</reference>
<accession>A0A839SM50</accession>
<evidence type="ECO:0000256" key="4">
    <source>
        <dbReference type="ARBA" id="ARBA00022840"/>
    </source>
</evidence>
<feature type="region of interest" description="Disordered" evidence="5">
    <location>
        <begin position="803"/>
        <end position="880"/>
    </location>
</feature>
<dbReference type="InterPro" id="IPR027417">
    <property type="entry name" value="P-loop_NTPase"/>
</dbReference>
<keyword evidence="3 7" id="KW-0347">Helicase</keyword>
<feature type="compositionally biased region" description="Polar residues" evidence="5">
    <location>
        <begin position="1"/>
        <end position="10"/>
    </location>
</feature>
<dbReference type="GO" id="GO:0005524">
    <property type="term" value="F:ATP binding"/>
    <property type="evidence" value="ECO:0007669"/>
    <property type="project" value="UniProtKB-KW"/>
</dbReference>
<sequence>MTESEPSNLSPGGRGITALLGPTNTGKTHLAIERMLAHRSGMIGFPLRLLARENYDRAVRLRGAHQVALITGEEKILPPGARYFFCTVESMPTDRQVEFLAVDEIQLCGDPERGHIFTERLLHARGIAETMFLGASTIKPLLQRLVPEAEVVSRPRFSTLSYAGERKLTRLPPRSAIVAFSAADVYQIAELIRRQRGGAAVVLGALSPRTRNAQVALFEAGEVDYLVATDAIGMGLNLHLDHVAFARLGKFDGREMRRLTPAEIGQIAGRAGRHMSDGTFGTTAELGGLDPALVEAVESHRFDPLRSLAWRNRSLDFSSVTRLLSSLEALPGRAGLYRAREAEDQLHLAALLKDPAVVSLLSDEATIVLLWDVCQIPDFQKTLTDQHNRLLARIFQTLLKGAGRLPEDWIAGQLKAIDRTDGEIDSLTARIARGRVWTFITHRGDWLDDSQGWQDRARAVEDRLSDALHQRLTQRFVDRKGTALLRRQRKASALLAGVRKDGEVVLEGEVIGRLVGFTFQPAEDLEPDNRKAAESAARRVLADEVPRRVQQLEQDDNGSFLLDGETRLTWRGHVVGRLVKGRDRLHPAVQIDEGDLLDGGMRERMRQRLESWVGVFLRNRLGPLFDLAEADVKGNARGLAYQLVESLGCLPRRTVASQVRKLVRGERQTLQAAGLRIGAESLFLPALLKPESQSLKALLWSLWGGVPLPPLPAPSEILSDSPAAESLLLACGWRRIAGRRWTLAVRVDVLERLSAALYRMKPEGLFCPTPALTEIVGNDREALSRLLPALSFQMSGDPSRGLETLAFAPKGHRGVKRKARQAGKITPAAPGAGGNEKSPQRSRKSDGSQSLRKRDSTPKGSQQGINPDSPFAKLAELYKR</sequence>
<dbReference type="RefSeq" id="WP_183414793.1">
    <property type="nucleotide sequence ID" value="NZ_JACHXA010000001.1"/>
</dbReference>
<dbReference type="Proteomes" id="UP000581135">
    <property type="component" value="Unassembled WGS sequence"/>
</dbReference>
<dbReference type="InterPro" id="IPR050699">
    <property type="entry name" value="RNA-DNA_Helicase"/>
</dbReference>
<evidence type="ECO:0000313" key="8">
    <source>
        <dbReference type="Proteomes" id="UP000581135"/>
    </source>
</evidence>
<dbReference type="InterPro" id="IPR001650">
    <property type="entry name" value="Helicase_C-like"/>
</dbReference>
<dbReference type="SUPFAM" id="SSF52540">
    <property type="entry name" value="P-loop containing nucleoside triphosphate hydrolases"/>
    <property type="match status" value="2"/>
</dbReference>
<evidence type="ECO:0000259" key="6">
    <source>
        <dbReference type="PROSITE" id="PS51194"/>
    </source>
</evidence>